<feature type="compositionally biased region" description="Basic and acidic residues" evidence="1">
    <location>
        <begin position="42"/>
        <end position="54"/>
    </location>
</feature>
<evidence type="ECO:0000313" key="2">
    <source>
        <dbReference type="EMBL" id="CAA9214859.1"/>
    </source>
</evidence>
<dbReference type="EMBL" id="CADCTD010000002">
    <property type="protein sequence ID" value="CAA9214859.1"/>
    <property type="molecule type" value="Genomic_DNA"/>
</dbReference>
<name>A0A6J4H6Q2_9PROT</name>
<proteinExistence type="predicted"/>
<sequence>DTAERPSPDRQPRHGLASSPPGRGCTGRRAGPVAGCAAQSEPADRPLARHRGDGVPRPLRRRRCHPADAAGTGGLPLGPAPRTGEAI</sequence>
<feature type="compositionally biased region" description="Basic and acidic residues" evidence="1">
    <location>
        <begin position="1"/>
        <end position="12"/>
    </location>
</feature>
<organism evidence="2">
    <name type="scientific">uncultured Craurococcus sp</name>
    <dbReference type="NCBI Taxonomy" id="1135998"/>
    <lineage>
        <taxon>Bacteria</taxon>
        <taxon>Pseudomonadati</taxon>
        <taxon>Pseudomonadota</taxon>
        <taxon>Alphaproteobacteria</taxon>
        <taxon>Acetobacterales</taxon>
        <taxon>Acetobacteraceae</taxon>
        <taxon>Craurococcus</taxon>
        <taxon>environmental samples</taxon>
    </lineage>
</organism>
<evidence type="ECO:0000256" key="1">
    <source>
        <dbReference type="SAM" id="MobiDB-lite"/>
    </source>
</evidence>
<accession>A0A6J4H6Q2</accession>
<dbReference type="AlphaFoldDB" id="A0A6J4H6Q2"/>
<gene>
    <name evidence="2" type="ORF">AVDCRST_MAG27-96</name>
</gene>
<reference evidence="2" key="1">
    <citation type="submission" date="2020-02" db="EMBL/GenBank/DDBJ databases">
        <authorList>
            <person name="Meier V. D."/>
        </authorList>
    </citation>
    <scope>NUCLEOTIDE SEQUENCE</scope>
    <source>
        <strain evidence="2">AVDCRST_MAG27</strain>
    </source>
</reference>
<protein>
    <submittedName>
        <fullName evidence="2">Uncharacterized protein</fullName>
    </submittedName>
</protein>
<feature type="region of interest" description="Disordered" evidence="1">
    <location>
        <begin position="1"/>
        <end position="87"/>
    </location>
</feature>
<feature type="non-terminal residue" evidence="2">
    <location>
        <position position="87"/>
    </location>
</feature>
<feature type="non-terminal residue" evidence="2">
    <location>
        <position position="1"/>
    </location>
</feature>